<proteinExistence type="predicted"/>
<accession>A0AA35X8K6</accession>
<dbReference type="Pfam" id="PF01663">
    <property type="entry name" value="Phosphodiest"/>
    <property type="match status" value="2"/>
</dbReference>
<dbReference type="Gene3D" id="3.40.720.10">
    <property type="entry name" value="Alkaline Phosphatase, subunit A"/>
    <property type="match status" value="3"/>
</dbReference>
<gene>
    <name evidence="1" type="ORF">GBAR_LOCUS23102</name>
</gene>
<sequence length="618" mass="68394">MLKNGTVNQTFPSFPVWTPTNWATLSTGAHTGTHGVTRWRVEVAPGERIDSFDGRAPNAERIWNALERAGKTSVAVHYPAAHPSGIKSGFVVDGFGHPGHASTGYEVASCQAYTTSDEVATVEMDHDGTAVRRTQRSVQPIPALRPAVGWENLPPSQSPPLESIIEIHARLGGDVNTFHLLVVGSRGKGYDCVQICREKDGNTQIAETVVGQWSDWAIDPFQIDGQKQDASIRFKLMELTPDGKNLKLYRSQVTYANGFTYPDDLAAELIERFGPYQEHASMTPYTSGMADFDTALEECEYQGIWFAEVANYMLREHGCSFFICHWHLFDYLNHIHLNDVDPVCPGYDPNNADTAMDYFRRAYQVGDRVLGRIWEAADDETCVGVLGDHGAYPDIRIANIRKFLVDQGFTVLKDGAEGVERDEVLEKDIDWEKTRAYLKDDKGFDIYINAEPGPAFDEIERELLLALRTWVDEGVGRTPIAIALPKRDAYLLGQWGDQCGDVIFAWDHGYVSGYYGQWKGIIGGGAVGAPEVYGAHHGGFLPTRNEDISSSFGTFLLAGPGIKKGYERDYDSHGYIHAADVVPTFCHILGTAPPAQSQGTIAYDLLEGNEMARERDAN</sequence>
<evidence type="ECO:0000313" key="1">
    <source>
        <dbReference type="EMBL" id="CAI8041577.1"/>
    </source>
</evidence>
<evidence type="ECO:0000313" key="2">
    <source>
        <dbReference type="Proteomes" id="UP001174909"/>
    </source>
</evidence>
<keyword evidence="2" id="KW-1185">Reference proteome</keyword>
<reference evidence="1" key="1">
    <citation type="submission" date="2023-03" db="EMBL/GenBank/DDBJ databases">
        <authorList>
            <person name="Steffen K."/>
            <person name="Cardenas P."/>
        </authorList>
    </citation>
    <scope>NUCLEOTIDE SEQUENCE</scope>
</reference>
<dbReference type="AlphaFoldDB" id="A0AA35X8K6"/>
<name>A0AA35X8K6_GEOBA</name>
<dbReference type="InterPro" id="IPR017850">
    <property type="entry name" value="Alkaline_phosphatase_core_sf"/>
</dbReference>
<dbReference type="PANTHER" id="PTHR10151:SF120">
    <property type="entry name" value="BIS(5'-ADENOSYL)-TRIPHOSPHATASE"/>
    <property type="match status" value="1"/>
</dbReference>
<dbReference type="GO" id="GO:0016787">
    <property type="term" value="F:hydrolase activity"/>
    <property type="evidence" value="ECO:0007669"/>
    <property type="project" value="UniProtKB-ARBA"/>
</dbReference>
<comment type="caution">
    <text evidence="1">The sequence shown here is derived from an EMBL/GenBank/DDBJ whole genome shotgun (WGS) entry which is preliminary data.</text>
</comment>
<protein>
    <recommendedName>
        <fullName evidence="3">Type I phosphodiesterase/nucleotide pyrophosphatase</fullName>
    </recommendedName>
</protein>
<dbReference type="EMBL" id="CASHTH010003194">
    <property type="protein sequence ID" value="CAI8041577.1"/>
    <property type="molecule type" value="Genomic_DNA"/>
</dbReference>
<organism evidence="1 2">
    <name type="scientific">Geodia barretti</name>
    <name type="common">Barrett's horny sponge</name>
    <dbReference type="NCBI Taxonomy" id="519541"/>
    <lineage>
        <taxon>Eukaryota</taxon>
        <taxon>Metazoa</taxon>
        <taxon>Porifera</taxon>
        <taxon>Demospongiae</taxon>
        <taxon>Heteroscleromorpha</taxon>
        <taxon>Tetractinellida</taxon>
        <taxon>Astrophorina</taxon>
        <taxon>Geodiidae</taxon>
        <taxon>Geodia</taxon>
    </lineage>
</organism>
<dbReference type="PANTHER" id="PTHR10151">
    <property type="entry name" value="ECTONUCLEOTIDE PYROPHOSPHATASE/PHOSPHODIESTERASE"/>
    <property type="match status" value="1"/>
</dbReference>
<evidence type="ECO:0008006" key="3">
    <source>
        <dbReference type="Google" id="ProtNLM"/>
    </source>
</evidence>
<dbReference type="Proteomes" id="UP001174909">
    <property type="component" value="Unassembled WGS sequence"/>
</dbReference>
<dbReference type="SUPFAM" id="SSF53649">
    <property type="entry name" value="Alkaline phosphatase-like"/>
    <property type="match status" value="1"/>
</dbReference>
<dbReference type="InterPro" id="IPR002591">
    <property type="entry name" value="Phosphodiest/P_Trfase"/>
</dbReference>